<name>A0A0C9XXR1_9AGAR</name>
<gene>
    <name evidence="1" type="ORF">K443DRAFT_99909</name>
</gene>
<dbReference type="OrthoDB" id="9975959at2759"/>
<evidence type="ECO:0000313" key="1">
    <source>
        <dbReference type="EMBL" id="KIK00653.1"/>
    </source>
</evidence>
<evidence type="ECO:0000313" key="2">
    <source>
        <dbReference type="Proteomes" id="UP000054477"/>
    </source>
</evidence>
<dbReference type="Gene3D" id="3.60.10.10">
    <property type="entry name" value="Endonuclease/exonuclease/phosphatase"/>
    <property type="match status" value="1"/>
</dbReference>
<dbReference type="Proteomes" id="UP000054477">
    <property type="component" value="Unassembled WGS sequence"/>
</dbReference>
<reference evidence="1 2" key="1">
    <citation type="submission" date="2014-04" db="EMBL/GenBank/DDBJ databases">
        <authorList>
            <consortium name="DOE Joint Genome Institute"/>
            <person name="Kuo A."/>
            <person name="Kohler A."/>
            <person name="Nagy L.G."/>
            <person name="Floudas D."/>
            <person name="Copeland A."/>
            <person name="Barry K.W."/>
            <person name="Cichocki N."/>
            <person name="Veneault-Fourrey C."/>
            <person name="LaButti K."/>
            <person name="Lindquist E.A."/>
            <person name="Lipzen A."/>
            <person name="Lundell T."/>
            <person name="Morin E."/>
            <person name="Murat C."/>
            <person name="Sun H."/>
            <person name="Tunlid A."/>
            <person name="Henrissat B."/>
            <person name="Grigoriev I.V."/>
            <person name="Hibbett D.S."/>
            <person name="Martin F."/>
            <person name="Nordberg H.P."/>
            <person name="Cantor M.N."/>
            <person name="Hua S.X."/>
        </authorList>
    </citation>
    <scope>NUCLEOTIDE SEQUENCE [LARGE SCALE GENOMIC DNA]</scope>
    <source>
        <strain evidence="1 2">LaAM-08-1</strain>
    </source>
</reference>
<keyword evidence="2" id="KW-1185">Reference proteome</keyword>
<dbReference type="HOGENOM" id="CLU_1393176_0_0_1"/>
<sequence length="196" mass="21537">RALSAFDHASRHWAPIPLCDPHDPITQRPSPYPADAHAVGKQTLSLTSWNIQASQSRAVARSELILDHIFQGPKFPDIIFLQEVASSVRQSLLSDPRVHSSSLTTDAEDDTSFKGVPFATMTLLSSRRFGSPLLAEGEGEDKRGSKMVRHSVFRTRLPSRYKKDALCVNIAAPAVPGAVLRLLNVHLDTLESQFSS</sequence>
<protein>
    <recommendedName>
        <fullName evidence="3">Endonuclease/exonuclease/phosphatase domain-containing protein</fullName>
    </recommendedName>
</protein>
<dbReference type="EMBL" id="KN838621">
    <property type="protein sequence ID" value="KIK00653.1"/>
    <property type="molecule type" value="Genomic_DNA"/>
</dbReference>
<dbReference type="SUPFAM" id="SSF56219">
    <property type="entry name" value="DNase I-like"/>
    <property type="match status" value="1"/>
</dbReference>
<accession>A0A0C9XXR1</accession>
<feature type="non-terminal residue" evidence="1">
    <location>
        <position position="1"/>
    </location>
</feature>
<proteinExistence type="predicted"/>
<evidence type="ECO:0008006" key="3">
    <source>
        <dbReference type="Google" id="ProtNLM"/>
    </source>
</evidence>
<dbReference type="InterPro" id="IPR036691">
    <property type="entry name" value="Endo/exonu/phosph_ase_sf"/>
</dbReference>
<reference evidence="2" key="2">
    <citation type="submission" date="2015-01" db="EMBL/GenBank/DDBJ databases">
        <title>Evolutionary Origins and Diversification of the Mycorrhizal Mutualists.</title>
        <authorList>
            <consortium name="DOE Joint Genome Institute"/>
            <consortium name="Mycorrhizal Genomics Consortium"/>
            <person name="Kohler A."/>
            <person name="Kuo A."/>
            <person name="Nagy L.G."/>
            <person name="Floudas D."/>
            <person name="Copeland A."/>
            <person name="Barry K.W."/>
            <person name="Cichocki N."/>
            <person name="Veneault-Fourrey C."/>
            <person name="LaButti K."/>
            <person name="Lindquist E.A."/>
            <person name="Lipzen A."/>
            <person name="Lundell T."/>
            <person name="Morin E."/>
            <person name="Murat C."/>
            <person name="Riley R."/>
            <person name="Ohm R."/>
            <person name="Sun H."/>
            <person name="Tunlid A."/>
            <person name="Henrissat B."/>
            <person name="Grigoriev I.V."/>
            <person name="Hibbett D.S."/>
            <person name="Martin F."/>
        </authorList>
    </citation>
    <scope>NUCLEOTIDE SEQUENCE [LARGE SCALE GENOMIC DNA]</scope>
    <source>
        <strain evidence="2">LaAM-08-1</strain>
    </source>
</reference>
<organism evidence="1 2">
    <name type="scientific">Laccaria amethystina LaAM-08-1</name>
    <dbReference type="NCBI Taxonomy" id="1095629"/>
    <lineage>
        <taxon>Eukaryota</taxon>
        <taxon>Fungi</taxon>
        <taxon>Dikarya</taxon>
        <taxon>Basidiomycota</taxon>
        <taxon>Agaricomycotina</taxon>
        <taxon>Agaricomycetes</taxon>
        <taxon>Agaricomycetidae</taxon>
        <taxon>Agaricales</taxon>
        <taxon>Agaricineae</taxon>
        <taxon>Hydnangiaceae</taxon>
        <taxon>Laccaria</taxon>
    </lineage>
</organism>
<dbReference type="AlphaFoldDB" id="A0A0C9XXR1"/>